<dbReference type="GO" id="GO:0043190">
    <property type="term" value="C:ATP-binding cassette (ABC) transporter complex"/>
    <property type="evidence" value="ECO:0007669"/>
    <property type="project" value="InterPro"/>
</dbReference>
<evidence type="ECO:0000256" key="6">
    <source>
        <dbReference type="ARBA" id="ARBA00022592"/>
    </source>
</evidence>
<feature type="signal peptide" evidence="9">
    <location>
        <begin position="1"/>
        <end position="19"/>
    </location>
</feature>
<dbReference type="Gene3D" id="3.40.190.10">
    <property type="entry name" value="Periplasmic binding protein-like II"/>
    <property type="match status" value="2"/>
</dbReference>
<dbReference type="PANTHER" id="PTHR42996">
    <property type="entry name" value="PHOSPHATE-BINDING PROTEIN PSTS"/>
    <property type="match status" value="1"/>
</dbReference>
<comment type="similarity">
    <text evidence="2 7">Belongs to the PstS family.</text>
</comment>
<dbReference type="InterPro" id="IPR024370">
    <property type="entry name" value="PBP_domain"/>
</dbReference>
<dbReference type="PANTHER" id="PTHR42996:SF1">
    <property type="entry name" value="PHOSPHATE-BINDING PROTEIN PSTS"/>
    <property type="match status" value="1"/>
</dbReference>
<dbReference type="GO" id="GO:0042301">
    <property type="term" value="F:phosphate ion binding"/>
    <property type="evidence" value="ECO:0007669"/>
    <property type="project" value="InterPro"/>
</dbReference>
<dbReference type="Proteomes" id="UP000002588">
    <property type="component" value="Chromosome"/>
</dbReference>
<dbReference type="NCBIfam" id="TIGR00975">
    <property type="entry name" value="3a0107s03"/>
    <property type="match status" value="1"/>
</dbReference>
<dbReference type="GO" id="GO:0035435">
    <property type="term" value="P:phosphate ion transmembrane transport"/>
    <property type="evidence" value="ECO:0007669"/>
    <property type="project" value="InterPro"/>
</dbReference>
<dbReference type="Pfam" id="PF12849">
    <property type="entry name" value="PBP_like_2"/>
    <property type="match status" value="1"/>
</dbReference>
<comment type="subunit">
    <text evidence="3 7">The complex is composed of two ATP-binding proteins (PstB), two transmembrane proteins (PstC and PstA) and a solute-binding protein (PstS).</text>
</comment>
<comment type="function">
    <text evidence="1 7">Part of the ABC transporter complex PstSACB involved in phosphate import.</text>
</comment>
<dbReference type="SUPFAM" id="SSF53850">
    <property type="entry name" value="Periplasmic binding protein-like II"/>
    <property type="match status" value="1"/>
</dbReference>
<evidence type="ECO:0000256" key="1">
    <source>
        <dbReference type="ARBA" id="ARBA00002841"/>
    </source>
</evidence>
<dbReference type="PROSITE" id="PS51257">
    <property type="entry name" value="PROKAR_LIPOPROTEIN"/>
    <property type="match status" value="1"/>
</dbReference>
<gene>
    <name evidence="11" type="primary">pstS1</name>
    <name evidence="11" type="ordered locus">azo0338</name>
</gene>
<dbReference type="AlphaFoldDB" id="A1K2A0"/>
<evidence type="ECO:0000256" key="5">
    <source>
        <dbReference type="ARBA" id="ARBA00022448"/>
    </source>
</evidence>
<evidence type="ECO:0000256" key="8">
    <source>
        <dbReference type="PIRSR" id="PIRSR002756-1"/>
    </source>
</evidence>
<reference evidence="11 12" key="1">
    <citation type="journal article" date="2006" name="Nat. Biotechnol.">
        <title>Complete genome of the mutualistic, N2-fixing grass endophyte Azoarcus sp. strain BH72.</title>
        <authorList>
            <person name="Krause A."/>
            <person name="Ramakumar A."/>
            <person name="Bartels D."/>
            <person name="Battistoni F."/>
            <person name="Bekel T."/>
            <person name="Boch J."/>
            <person name="Boehm M."/>
            <person name="Friedrich F."/>
            <person name="Hurek T."/>
            <person name="Krause L."/>
            <person name="Linke B."/>
            <person name="McHardy A.C."/>
            <person name="Sarkar A."/>
            <person name="Schneiker S."/>
            <person name="Syed A.A."/>
            <person name="Thauer R."/>
            <person name="Vorhoelter F.-J."/>
            <person name="Weidner S."/>
            <person name="Puehler A."/>
            <person name="Reinhold-Hurek B."/>
            <person name="Kaiser O."/>
            <person name="Goesmann A."/>
        </authorList>
    </citation>
    <scope>NUCLEOTIDE SEQUENCE [LARGE SCALE GENOMIC DNA]</scope>
    <source>
        <strain evidence="11 12">BH72</strain>
    </source>
</reference>
<dbReference type="PIRSF" id="PIRSF002756">
    <property type="entry name" value="PstS"/>
    <property type="match status" value="1"/>
</dbReference>
<dbReference type="KEGG" id="azo:azo0338"/>
<dbReference type="KEGG" id="aoa:dqs_0351"/>
<name>A1K2A0_AZOSB</name>
<dbReference type="HOGENOM" id="CLU_034528_1_0_4"/>
<dbReference type="OrthoDB" id="9801510at2"/>
<dbReference type="RefSeq" id="WP_011764073.1">
    <property type="nucleotide sequence ID" value="NC_008702.1"/>
</dbReference>
<evidence type="ECO:0000256" key="3">
    <source>
        <dbReference type="ARBA" id="ARBA00011529"/>
    </source>
</evidence>
<feature type="chain" id="PRO_5002635955" description="Phosphate-binding protein PstS" evidence="9">
    <location>
        <begin position="20"/>
        <end position="347"/>
    </location>
</feature>
<dbReference type="CDD" id="cd13565">
    <property type="entry name" value="PBP2_PstS"/>
    <property type="match status" value="1"/>
</dbReference>
<accession>A1K2A0</accession>
<evidence type="ECO:0000259" key="10">
    <source>
        <dbReference type="Pfam" id="PF12849"/>
    </source>
</evidence>
<dbReference type="STRING" id="62928.azo0338"/>
<organism evidence="11 12">
    <name type="scientific">Azoarcus sp. (strain BH72)</name>
    <dbReference type="NCBI Taxonomy" id="418699"/>
    <lineage>
        <taxon>Bacteria</taxon>
        <taxon>Pseudomonadati</taxon>
        <taxon>Pseudomonadota</taxon>
        <taxon>Betaproteobacteria</taxon>
        <taxon>Rhodocyclales</taxon>
        <taxon>Zoogloeaceae</taxon>
        <taxon>Azoarcus</taxon>
    </lineage>
</organism>
<dbReference type="EMBL" id="AM406670">
    <property type="protein sequence ID" value="CAL92955.1"/>
    <property type="molecule type" value="Genomic_DNA"/>
</dbReference>
<evidence type="ECO:0000256" key="4">
    <source>
        <dbReference type="ARBA" id="ARBA00021889"/>
    </source>
</evidence>
<dbReference type="eggNOG" id="COG0226">
    <property type="taxonomic scope" value="Bacteria"/>
</dbReference>
<feature type="binding site" evidence="8">
    <location>
        <position position="76"/>
    </location>
    <ligand>
        <name>phosphate</name>
        <dbReference type="ChEBI" id="CHEBI:43474"/>
    </ligand>
</feature>
<keyword evidence="5 7" id="KW-0813">Transport</keyword>
<evidence type="ECO:0000256" key="9">
    <source>
        <dbReference type="SAM" id="SignalP"/>
    </source>
</evidence>
<evidence type="ECO:0000256" key="2">
    <source>
        <dbReference type="ARBA" id="ARBA00008725"/>
    </source>
</evidence>
<evidence type="ECO:0000313" key="11">
    <source>
        <dbReference type="EMBL" id="CAL92955.1"/>
    </source>
</evidence>
<evidence type="ECO:0000256" key="7">
    <source>
        <dbReference type="PIRNR" id="PIRNR002756"/>
    </source>
</evidence>
<dbReference type="InterPro" id="IPR050962">
    <property type="entry name" value="Phosphate-bind_PstS"/>
</dbReference>
<proteinExistence type="inferred from homology"/>
<dbReference type="InterPro" id="IPR005673">
    <property type="entry name" value="ABC_phos-bd_PstS"/>
</dbReference>
<keyword evidence="6 7" id="KW-0592">Phosphate transport</keyword>
<protein>
    <recommendedName>
        <fullName evidence="4 7">Phosphate-binding protein PstS</fullName>
    </recommendedName>
</protein>
<sequence>MAIRFLLLLSLAWSACVAAAPDVLRGAGSSAAQPVYAAWAAAYAATHGTVLEYDPAGSGAGIKKLLAAEVDFGASDLVPDAAALQGRDIVVVPTAVTGAVPVINLPGLRGALRLDGATLAEIFAGRIRRWDDAAIRRLNPGLTLPERAIERVVRSDSSGTTWNFADYLAKLSPRWRAEFGVAARFDWGEGVIAAKGSGGVAEAVARTPGAIGYVDYNYVVRHGLQAVTLQNRDGAFVQAGTDGFAAALSASPWPRSGDFTATLTDQPGARSWPITMGTFILVPRHGGGDGVRRALAFFTWAYLHGDELIRSSHFVRLPDRVQAKAFRSLAAVTDANGTPIGFGGLAR</sequence>
<feature type="binding site" evidence="8">
    <location>
        <begin position="158"/>
        <end position="160"/>
    </location>
    <ligand>
        <name>phosphate</name>
        <dbReference type="ChEBI" id="CHEBI:43474"/>
    </ligand>
</feature>
<keyword evidence="12" id="KW-1185">Reference proteome</keyword>
<keyword evidence="9" id="KW-0732">Signal</keyword>
<evidence type="ECO:0000313" key="12">
    <source>
        <dbReference type="Proteomes" id="UP000002588"/>
    </source>
</evidence>
<feature type="binding site" evidence="8">
    <location>
        <begin position="29"/>
        <end position="31"/>
    </location>
    <ligand>
        <name>phosphate</name>
        <dbReference type="ChEBI" id="CHEBI:43474"/>
    </ligand>
</feature>
<feature type="domain" description="PBP" evidence="10">
    <location>
        <begin position="19"/>
        <end position="298"/>
    </location>
</feature>
<feature type="binding site" evidence="8">
    <location>
        <position position="58"/>
    </location>
    <ligand>
        <name>phosphate</name>
        <dbReference type="ChEBI" id="CHEBI:43474"/>
    </ligand>
</feature>